<dbReference type="InterPro" id="IPR000700">
    <property type="entry name" value="PAS-assoc_C"/>
</dbReference>
<dbReference type="NCBIfam" id="TIGR00229">
    <property type="entry name" value="sensory_box"/>
    <property type="match status" value="2"/>
</dbReference>
<dbReference type="SMART" id="SM00091">
    <property type="entry name" value="PAS"/>
    <property type="match status" value="2"/>
</dbReference>
<dbReference type="PROSITE" id="PS50109">
    <property type="entry name" value="HIS_KIN"/>
    <property type="match status" value="1"/>
</dbReference>
<dbReference type="RefSeq" id="WP_248647224.1">
    <property type="nucleotide sequence ID" value="NZ_CP096574.1"/>
</dbReference>
<evidence type="ECO:0000259" key="8">
    <source>
        <dbReference type="PROSITE" id="PS50109"/>
    </source>
</evidence>
<dbReference type="EMBL" id="CP096574">
    <property type="protein sequence ID" value="UPU37833.1"/>
    <property type="molecule type" value="Genomic_DNA"/>
</dbReference>
<feature type="coiled-coil region" evidence="7">
    <location>
        <begin position="247"/>
        <end position="283"/>
    </location>
</feature>
<keyword evidence="3" id="KW-0597">Phosphoprotein</keyword>
<dbReference type="InterPro" id="IPR050351">
    <property type="entry name" value="BphY/WalK/GraS-like"/>
</dbReference>
<dbReference type="InterPro" id="IPR004358">
    <property type="entry name" value="Sig_transdc_His_kin-like_C"/>
</dbReference>
<dbReference type="PRINTS" id="PR00344">
    <property type="entry name" value="BCTRLSENSOR"/>
</dbReference>
<dbReference type="SUPFAM" id="SSF55785">
    <property type="entry name" value="PYP-like sensor domain (PAS domain)"/>
    <property type="match status" value="2"/>
</dbReference>
<dbReference type="Pfam" id="PF08448">
    <property type="entry name" value="PAS_4"/>
    <property type="match status" value="1"/>
</dbReference>
<dbReference type="SUPFAM" id="SSF47384">
    <property type="entry name" value="Homodimeric domain of signal transducing histidine kinase"/>
    <property type="match status" value="1"/>
</dbReference>
<dbReference type="InterPro" id="IPR000014">
    <property type="entry name" value="PAS"/>
</dbReference>
<name>A0ABY4LIL0_9BACT</name>
<organism evidence="11 12">
    <name type="scientific">Geomonas paludis</name>
    <dbReference type="NCBI Taxonomy" id="2740185"/>
    <lineage>
        <taxon>Bacteria</taxon>
        <taxon>Pseudomonadati</taxon>
        <taxon>Thermodesulfobacteriota</taxon>
        <taxon>Desulfuromonadia</taxon>
        <taxon>Geobacterales</taxon>
        <taxon>Geobacteraceae</taxon>
        <taxon>Geomonas</taxon>
    </lineage>
</organism>
<dbReference type="PROSITE" id="PS50112">
    <property type="entry name" value="PAS"/>
    <property type="match status" value="2"/>
</dbReference>
<evidence type="ECO:0000256" key="7">
    <source>
        <dbReference type="SAM" id="Coils"/>
    </source>
</evidence>
<dbReference type="Gene3D" id="3.30.565.10">
    <property type="entry name" value="Histidine kinase-like ATPase, C-terminal domain"/>
    <property type="match status" value="1"/>
</dbReference>
<dbReference type="InterPro" id="IPR005467">
    <property type="entry name" value="His_kinase_dom"/>
</dbReference>
<feature type="coiled-coil region" evidence="7">
    <location>
        <begin position="119"/>
        <end position="146"/>
    </location>
</feature>
<evidence type="ECO:0000313" key="12">
    <source>
        <dbReference type="Proteomes" id="UP000831485"/>
    </source>
</evidence>
<keyword evidence="5" id="KW-0418">Kinase</keyword>
<evidence type="ECO:0000313" key="11">
    <source>
        <dbReference type="EMBL" id="UPU37833.1"/>
    </source>
</evidence>
<dbReference type="CDD" id="cd00130">
    <property type="entry name" value="PAS"/>
    <property type="match status" value="2"/>
</dbReference>
<reference evidence="11" key="1">
    <citation type="submission" date="2022-04" db="EMBL/GenBank/DDBJ databases">
        <authorList>
            <person name="Liu G."/>
        </authorList>
    </citation>
    <scope>NUCLEOTIDE SEQUENCE</scope>
    <source>
        <strain evidence="11">RG22</strain>
    </source>
</reference>
<dbReference type="InterPro" id="IPR036890">
    <property type="entry name" value="HATPase_C_sf"/>
</dbReference>
<dbReference type="Proteomes" id="UP000831485">
    <property type="component" value="Chromosome"/>
</dbReference>
<keyword evidence="7" id="KW-0175">Coiled coil</keyword>
<evidence type="ECO:0000256" key="5">
    <source>
        <dbReference type="ARBA" id="ARBA00022777"/>
    </source>
</evidence>
<feature type="domain" description="PAS" evidence="9">
    <location>
        <begin position="2"/>
        <end position="45"/>
    </location>
</feature>
<keyword evidence="4" id="KW-0808">Transferase</keyword>
<dbReference type="InterPro" id="IPR036097">
    <property type="entry name" value="HisK_dim/P_sf"/>
</dbReference>
<accession>A0ABY4LIL0</accession>
<dbReference type="InterPro" id="IPR013656">
    <property type="entry name" value="PAS_4"/>
</dbReference>
<dbReference type="PANTHER" id="PTHR42878">
    <property type="entry name" value="TWO-COMPONENT HISTIDINE KINASE"/>
    <property type="match status" value="1"/>
</dbReference>
<feature type="domain" description="Histidine kinase" evidence="8">
    <location>
        <begin position="290"/>
        <end position="500"/>
    </location>
</feature>
<feature type="domain" description="PAC" evidence="10">
    <location>
        <begin position="76"/>
        <end position="128"/>
    </location>
</feature>
<dbReference type="CDD" id="cd00082">
    <property type="entry name" value="HisKA"/>
    <property type="match status" value="1"/>
</dbReference>
<dbReference type="InterPro" id="IPR001610">
    <property type="entry name" value="PAC"/>
</dbReference>
<comment type="catalytic activity">
    <reaction evidence="1">
        <text>ATP + protein L-histidine = ADP + protein N-phospho-L-histidine.</text>
        <dbReference type="EC" id="2.7.13.3"/>
    </reaction>
</comment>
<keyword evidence="6" id="KW-0472">Membrane</keyword>
<keyword evidence="12" id="KW-1185">Reference proteome</keyword>
<dbReference type="Pfam" id="PF13426">
    <property type="entry name" value="PAS_9"/>
    <property type="match status" value="1"/>
</dbReference>
<dbReference type="Pfam" id="PF02518">
    <property type="entry name" value="HATPase_c"/>
    <property type="match status" value="1"/>
</dbReference>
<evidence type="ECO:0000256" key="6">
    <source>
        <dbReference type="ARBA" id="ARBA00023136"/>
    </source>
</evidence>
<dbReference type="SMART" id="SM00387">
    <property type="entry name" value="HATPase_c"/>
    <property type="match status" value="1"/>
</dbReference>
<dbReference type="Gene3D" id="3.30.450.20">
    <property type="entry name" value="PAS domain"/>
    <property type="match status" value="2"/>
</dbReference>
<evidence type="ECO:0000256" key="4">
    <source>
        <dbReference type="ARBA" id="ARBA00022679"/>
    </source>
</evidence>
<feature type="domain" description="PAS" evidence="9">
    <location>
        <begin position="136"/>
        <end position="207"/>
    </location>
</feature>
<proteinExistence type="predicted"/>
<dbReference type="InterPro" id="IPR003661">
    <property type="entry name" value="HisK_dim/P_dom"/>
</dbReference>
<evidence type="ECO:0000256" key="1">
    <source>
        <dbReference type="ARBA" id="ARBA00000085"/>
    </source>
</evidence>
<protein>
    <recommendedName>
        <fullName evidence="2">histidine kinase</fullName>
        <ecNumber evidence="2">2.7.13.3</ecNumber>
    </recommendedName>
</protein>
<evidence type="ECO:0000259" key="10">
    <source>
        <dbReference type="PROSITE" id="PS50113"/>
    </source>
</evidence>
<evidence type="ECO:0000259" key="9">
    <source>
        <dbReference type="PROSITE" id="PS50112"/>
    </source>
</evidence>
<evidence type="ECO:0000256" key="3">
    <source>
        <dbReference type="ARBA" id="ARBA00022553"/>
    </source>
</evidence>
<dbReference type="Pfam" id="PF00512">
    <property type="entry name" value="HisKA"/>
    <property type="match status" value="1"/>
</dbReference>
<dbReference type="SMART" id="SM00388">
    <property type="entry name" value="HisKA"/>
    <property type="match status" value="1"/>
</dbReference>
<dbReference type="SMART" id="SM00086">
    <property type="entry name" value="PAC"/>
    <property type="match status" value="1"/>
</dbReference>
<dbReference type="InterPro" id="IPR035965">
    <property type="entry name" value="PAS-like_dom_sf"/>
</dbReference>
<dbReference type="PANTHER" id="PTHR42878:SF15">
    <property type="entry name" value="BACTERIOPHYTOCHROME"/>
    <property type="match status" value="1"/>
</dbReference>
<sequence>MNAEQIKEFCHAVNDACCSVDMAGNILATNDSFCALVGYSRAELLIKRARDLTPSVWHIYEDAIVNDQVKVRGFSDIYEKEYRRKDGHLVPVELTRTLIRDDNGSPVGMFAMVRDLTARKRIEQQLLVTQEEYRTLAEEYRALAENSPDIVLRFDRGLRHTYANSAAGRACGIPIKELVGTTLFQIGLPPAVTDVWKERIESVFRTGIPVKVEDVMAFSEGQRDFEYQLVPEGGDSTSPVSVLVVGREITERNRAAAELDAARQELETRVAKRTQSLQEALQEQESFSYTVSHDLRAPLRHINAYLAILHEDYGDALPPEAQSLIGKTRLASCHMGNLIDDLLDLARVGRIALTKVDVDLSALASSSCETLRGAEPSRQLRFLVQDGMRARGDRLLLQQMLDNLLDNAWKYSAGIPEARIECGTEVCGDEVIFFVRDNGVGFEMAYSDQLFHPFQRLHGPEYQGNGIGLATVKRIIDRHGGRVWAESKKDEGAAFYFTLP</sequence>
<gene>
    <name evidence="11" type="ORF">M1B72_09035</name>
</gene>
<dbReference type="InterPro" id="IPR003594">
    <property type="entry name" value="HATPase_dom"/>
</dbReference>
<dbReference type="EC" id="2.7.13.3" evidence="2"/>
<dbReference type="SUPFAM" id="SSF55874">
    <property type="entry name" value="ATPase domain of HSP90 chaperone/DNA topoisomerase II/histidine kinase"/>
    <property type="match status" value="1"/>
</dbReference>
<dbReference type="PROSITE" id="PS50113">
    <property type="entry name" value="PAC"/>
    <property type="match status" value="1"/>
</dbReference>
<dbReference type="Gene3D" id="1.10.287.130">
    <property type="match status" value="1"/>
</dbReference>
<evidence type="ECO:0000256" key="2">
    <source>
        <dbReference type="ARBA" id="ARBA00012438"/>
    </source>
</evidence>